<dbReference type="Gene3D" id="3.30.1370.210">
    <property type="match status" value="1"/>
</dbReference>
<reference evidence="3" key="1">
    <citation type="submission" date="2022-10" db="EMBL/GenBank/DDBJ databases">
        <title>Novel sulphate-reducing endosymbionts in the free-living metamonad Anaeramoeba.</title>
        <authorList>
            <person name="Jerlstrom-Hultqvist J."/>
            <person name="Cepicka I."/>
            <person name="Gallot-Lavallee L."/>
            <person name="Salas-Leiva D."/>
            <person name="Curtis B.A."/>
            <person name="Zahonova K."/>
            <person name="Pipaliya S."/>
            <person name="Dacks J."/>
            <person name="Roger A.J."/>
        </authorList>
    </citation>
    <scope>NUCLEOTIDE SEQUENCE</scope>
    <source>
        <strain evidence="3">BMAN</strain>
    </source>
</reference>
<name>A0A9Q0REH9_ANAIG</name>
<evidence type="ECO:0000259" key="2">
    <source>
        <dbReference type="PROSITE" id="PS50103"/>
    </source>
</evidence>
<protein>
    <submittedName>
        <fullName evidence="3">Cleavage and polyadenylation-specific factor 4</fullName>
    </submittedName>
</protein>
<feature type="zinc finger region" description="C3H1-type" evidence="1">
    <location>
        <begin position="31"/>
        <end position="58"/>
    </location>
</feature>
<evidence type="ECO:0000256" key="1">
    <source>
        <dbReference type="PROSITE-ProRule" id="PRU00723"/>
    </source>
</evidence>
<dbReference type="Proteomes" id="UP001149090">
    <property type="component" value="Unassembled WGS sequence"/>
</dbReference>
<sequence length="304" mass="35630">MQDNSICSNLTRFKWCHKFSHVKERNNILHPPNQILCLNILRNGCCNDINCPYQHVNPINKFHKIIIEKADPEKKYRYGNKPTNSFFLCELQMQNTVCPLYIQNPNCPNPNCPYQHHKNPNFVRKDPMKNYVPKKGKGNARTNPNSPKAIPIQYTQICPYLFDFRKNKIRKCNNINCLFAHPNPKLLKSNPNINSDFLGSMKREICKYYNNGGCKNEYCKYQHITQQSTQSESESESLDDNQIQNQGNRVDSHLQKIPIQYTQICPDLFDFKKIKSENALILIVHLLIQIQNYLNQIQILIQIF</sequence>
<dbReference type="SMART" id="SM00356">
    <property type="entry name" value="ZnF_C3H1"/>
    <property type="match status" value="3"/>
</dbReference>
<gene>
    <name evidence="3" type="ORF">M0811_00459</name>
</gene>
<dbReference type="EMBL" id="JAPDFW010000059">
    <property type="protein sequence ID" value="KAJ5077139.1"/>
    <property type="molecule type" value="Genomic_DNA"/>
</dbReference>
<dbReference type="InterPro" id="IPR000571">
    <property type="entry name" value="Znf_CCCH"/>
</dbReference>
<feature type="domain" description="C3H1-type" evidence="2">
    <location>
        <begin position="92"/>
        <end position="119"/>
    </location>
</feature>
<feature type="zinc finger region" description="C3H1-type" evidence="1">
    <location>
        <begin position="92"/>
        <end position="119"/>
    </location>
</feature>
<keyword evidence="4" id="KW-1185">Reference proteome</keyword>
<organism evidence="3 4">
    <name type="scientific">Anaeramoeba ignava</name>
    <name type="common">Anaerobic marine amoeba</name>
    <dbReference type="NCBI Taxonomy" id="1746090"/>
    <lineage>
        <taxon>Eukaryota</taxon>
        <taxon>Metamonada</taxon>
        <taxon>Anaeramoebidae</taxon>
        <taxon>Anaeramoeba</taxon>
    </lineage>
</organism>
<evidence type="ECO:0000313" key="4">
    <source>
        <dbReference type="Proteomes" id="UP001149090"/>
    </source>
</evidence>
<keyword evidence="1" id="KW-0863">Zinc-finger</keyword>
<comment type="caution">
    <text evidence="3">The sequence shown here is derived from an EMBL/GenBank/DDBJ whole genome shotgun (WGS) entry which is preliminary data.</text>
</comment>
<feature type="domain" description="C3H1-type" evidence="2">
    <location>
        <begin position="31"/>
        <end position="58"/>
    </location>
</feature>
<keyword evidence="1" id="KW-0862">Zinc</keyword>
<keyword evidence="1" id="KW-0479">Metal-binding</keyword>
<dbReference type="OrthoDB" id="348671at2759"/>
<feature type="zinc finger region" description="C3H1-type" evidence="1">
    <location>
        <begin position="200"/>
        <end position="226"/>
    </location>
</feature>
<accession>A0A9Q0REH9</accession>
<dbReference type="GO" id="GO:0008270">
    <property type="term" value="F:zinc ion binding"/>
    <property type="evidence" value="ECO:0007669"/>
    <property type="project" value="UniProtKB-KW"/>
</dbReference>
<evidence type="ECO:0000313" key="3">
    <source>
        <dbReference type="EMBL" id="KAJ5077139.1"/>
    </source>
</evidence>
<dbReference type="AlphaFoldDB" id="A0A9Q0REH9"/>
<proteinExistence type="predicted"/>
<dbReference type="PROSITE" id="PS50103">
    <property type="entry name" value="ZF_C3H1"/>
    <property type="match status" value="3"/>
</dbReference>
<feature type="domain" description="C3H1-type" evidence="2">
    <location>
        <begin position="200"/>
        <end position="226"/>
    </location>
</feature>